<proteinExistence type="inferred from homology"/>
<name>A0A7W2AC30_9GAMM</name>
<evidence type="ECO:0000256" key="2">
    <source>
        <dbReference type="ARBA" id="ARBA00022490"/>
    </source>
</evidence>
<comment type="subcellular location">
    <subcellularLocation>
        <location evidence="4">Cytoplasm</location>
    </subcellularLocation>
    <subcellularLocation>
        <location evidence="4">Cell membrane</location>
        <topology evidence="4">Peripheral membrane protein</topology>
        <orientation evidence="4">Cytoplasmic side</orientation>
    </subcellularLocation>
</comment>
<sequence>MSRQHDEQTIALAGMFQAASLVDQIATRGMVPQNSYETCIASLFVTSPRMTEDVFGGVNEIPYGLGLGLRHLQDMVDKNESARNKQIIQYVLGMIMLERQLDKHPDIMAKVGQGIDAVAAKARYFNDRDNDPDNEDPKALQSVAYTHRNVIAALDNLYQETISHFSFRIQVGGDPRHLQNSENAARIRALLLAGIRATLLWRQVGGKRWHMLFFRSRLKPSLRRIMQA</sequence>
<dbReference type="Pfam" id="PF04356">
    <property type="entry name" value="DUF489"/>
    <property type="match status" value="2"/>
</dbReference>
<dbReference type="PANTHER" id="PTHR38100:SF1">
    <property type="entry name" value="HIGH FREQUENCY LYSOGENIZATION PROTEIN HFLD"/>
    <property type="match status" value="1"/>
</dbReference>
<dbReference type="SUPFAM" id="SSF101322">
    <property type="entry name" value="YcfC-like"/>
    <property type="match status" value="1"/>
</dbReference>
<evidence type="ECO:0000256" key="3">
    <source>
        <dbReference type="ARBA" id="ARBA00023136"/>
    </source>
</evidence>
<dbReference type="InterPro" id="IPR035932">
    <property type="entry name" value="HflD-like_sf"/>
</dbReference>
<dbReference type="EMBL" id="JACEMT010000042">
    <property type="protein sequence ID" value="MBA4502092.1"/>
    <property type="molecule type" value="Genomic_DNA"/>
</dbReference>
<comment type="caution">
    <text evidence="5">The sequence shown here is derived from an EMBL/GenBank/DDBJ whole genome shotgun (WGS) entry which is preliminary data.</text>
</comment>
<dbReference type="HAMAP" id="MF_00695">
    <property type="entry name" value="HflD_protein"/>
    <property type="match status" value="1"/>
</dbReference>
<keyword evidence="1 4" id="KW-1003">Cell membrane</keyword>
<dbReference type="Gene3D" id="1.10.3890.10">
    <property type="entry name" value="HflD-like"/>
    <property type="match status" value="1"/>
</dbReference>
<keyword evidence="2 4" id="KW-0963">Cytoplasm</keyword>
<dbReference type="InterPro" id="IPR007451">
    <property type="entry name" value="HflD"/>
</dbReference>
<organism evidence="5 6">
    <name type="scientific">Marinobacterium marinum</name>
    <dbReference type="NCBI Taxonomy" id="2756129"/>
    <lineage>
        <taxon>Bacteria</taxon>
        <taxon>Pseudomonadati</taxon>
        <taxon>Pseudomonadota</taxon>
        <taxon>Gammaproteobacteria</taxon>
        <taxon>Oceanospirillales</taxon>
        <taxon>Oceanospirillaceae</taxon>
        <taxon>Marinobacterium</taxon>
    </lineage>
</organism>
<evidence type="ECO:0000313" key="5">
    <source>
        <dbReference type="EMBL" id="MBA4502092.1"/>
    </source>
</evidence>
<dbReference type="GO" id="GO:0005737">
    <property type="term" value="C:cytoplasm"/>
    <property type="evidence" value="ECO:0007669"/>
    <property type="project" value="UniProtKB-SubCell"/>
</dbReference>
<dbReference type="Proteomes" id="UP000538931">
    <property type="component" value="Unassembled WGS sequence"/>
</dbReference>
<keyword evidence="6" id="KW-1185">Reference proteome</keyword>
<dbReference type="PANTHER" id="PTHR38100">
    <property type="entry name" value="HIGH FREQUENCY LYSOGENIZATION PROTEIN HFLD"/>
    <property type="match status" value="1"/>
</dbReference>
<comment type="similarity">
    <text evidence="4">Belongs to the HflD family.</text>
</comment>
<dbReference type="RefSeq" id="WP_181738592.1">
    <property type="nucleotide sequence ID" value="NZ_JACEMT010000042.1"/>
</dbReference>
<dbReference type="GO" id="GO:0005886">
    <property type="term" value="C:plasma membrane"/>
    <property type="evidence" value="ECO:0007669"/>
    <property type="project" value="UniProtKB-SubCell"/>
</dbReference>
<evidence type="ECO:0000256" key="1">
    <source>
        <dbReference type="ARBA" id="ARBA00022475"/>
    </source>
</evidence>
<gene>
    <name evidence="4" type="primary">hflD</name>
    <name evidence="5" type="ORF">H1S06_06900</name>
</gene>
<protein>
    <recommendedName>
        <fullName evidence="4">High frequency lysogenization protein HflD homolog</fullName>
    </recommendedName>
</protein>
<evidence type="ECO:0000313" key="6">
    <source>
        <dbReference type="Proteomes" id="UP000538931"/>
    </source>
</evidence>
<evidence type="ECO:0000256" key="4">
    <source>
        <dbReference type="HAMAP-Rule" id="MF_00695"/>
    </source>
</evidence>
<reference evidence="5 6" key="1">
    <citation type="submission" date="2020-07" db="EMBL/GenBank/DDBJ databases">
        <title>Bacterium isolated from marien macroalgae.</title>
        <authorList>
            <person name="Zhu K."/>
            <person name="Lu D."/>
            <person name="Du Z."/>
        </authorList>
    </citation>
    <scope>NUCLEOTIDE SEQUENCE [LARGE SCALE GENOMIC DNA]</scope>
    <source>
        <strain evidence="5 6">3-1745</strain>
    </source>
</reference>
<accession>A0A7W2AC30</accession>
<keyword evidence="3 4" id="KW-0472">Membrane</keyword>
<dbReference type="AlphaFoldDB" id="A0A7W2AC30"/>